<protein>
    <submittedName>
        <fullName evidence="1">Uncharacterized protein</fullName>
    </submittedName>
</protein>
<evidence type="ECO:0000313" key="1">
    <source>
        <dbReference type="EMBL" id="KAI3794052.1"/>
    </source>
</evidence>
<sequence length="159" mass="16700">MISHMSMSEMEMALSDLELAMSDGGLCDNCLTDKAIPLPIAHLETKVMLEHITASEVAGYGVGALLLCATISAPKIDSFISASQRSSLGMCKRCGDLKLIACSNCKGSGSLKQGGAFNFGLPDGVSFVGGNAKTRSLSCKKCRSRGHFPCPECYKAPTT</sequence>
<name>A0ACB9HGQ9_9ASTR</name>
<proteinExistence type="predicted"/>
<reference evidence="1 2" key="2">
    <citation type="journal article" date="2022" name="Mol. Ecol. Resour.">
        <title>The genomes of chicory, endive, great burdock and yacon provide insights into Asteraceae paleo-polyploidization history and plant inulin production.</title>
        <authorList>
            <person name="Fan W."/>
            <person name="Wang S."/>
            <person name="Wang H."/>
            <person name="Wang A."/>
            <person name="Jiang F."/>
            <person name="Liu H."/>
            <person name="Zhao H."/>
            <person name="Xu D."/>
            <person name="Zhang Y."/>
        </authorList>
    </citation>
    <scope>NUCLEOTIDE SEQUENCE [LARGE SCALE GENOMIC DNA]</scope>
    <source>
        <strain evidence="2">cv. Yunnan</strain>
        <tissue evidence="1">Leaves</tissue>
    </source>
</reference>
<gene>
    <name evidence="1" type="ORF">L1987_36677</name>
</gene>
<dbReference type="EMBL" id="CM042029">
    <property type="protein sequence ID" value="KAI3794052.1"/>
    <property type="molecule type" value="Genomic_DNA"/>
</dbReference>
<organism evidence="1 2">
    <name type="scientific">Smallanthus sonchifolius</name>
    <dbReference type="NCBI Taxonomy" id="185202"/>
    <lineage>
        <taxon>Eukaryota</taxon>
        <taxon>Viridiplantae</taxon>
        <taxon>Streptophyta</taxon>
        <taxon>Embryophyta</taxon>
        <taxon>Tracheophyta</taxon>
        <taxon>Spermatophyta</taxon>
        <taxon>Magnoliopsida</taxon>
        <taxon>eudicotyledons</taxon>
        <taxon>Gunneridae</taxon>
        <taxon>Pentapetalae</taxon>
        <taxon>asterids</taxon>
        <taxon>campanulids</taxon>
        <taxon>Asterales</taxon>
        <taxon>Asteraceae</taxon>
        <taxon>Asteroideae</taxon>
        <taxon>Heliantheae alliance</taxon>
        <taxon>Millerieae</taxon>
        <taxon>Smallanthus</taxon>
    </lineage>
</organism>
<keyword evidence="2" id="KW-1185">Reference proteome</keyword>
<comment type="caution">
    <text evidence="1">The sequence shown here is derived from an EMBL/GenBank/DDBJ whole genome shotgun (WGS) entry which is preliminary data.</text>
</comment>
<accession>A0ACB9HGQ9</accession>
<evidence type="ECO:0000313" key="2">
    <source>
        <dbReference type="Proteomes" id="UP001056120"/>
    </source>
</evidence>
<dbReference type="Proteomes" id="UP001056120">
    <property type="component" value="Linkage Group LG12"/>
</dbReference>
<reference evidence="2" key="1">
    <citation type="journal article" date="2022" name="Mol. Ecol. Resour.">
        <title>The genomes of chicory, endive, great burdock and yacon provide insights into Asteraceae palaeo-polyploidization history and plant inulin production.</title>
        <authorList>
            <person name="Fan W."/>
            <person name="Wang S."/>
            <person name="Wang H."/>
            <person name="Wang A."/>
            <person name="Jiang F."/>
            <person name="Liu H."/>
            <person name="Zhao H."/>
            <person name="Xu D."/>
            <person name="Zhang Y."/>
        </authorList>
    </citation>
    <scope>NUCLEOTIDE SEQUENCE [LARGE SCALE GENOMIC DNA]</scope>
    <source>
        <strain evidence="2">cv. Yunnan</strain>
    </source>
</reference>